<evidence type="ECO:0000256" key="1">
    <source>
        <dbReference type="SAM" id="Phobius"/>
    </source>
</evidence>
<protein>
    <submittedName>
        <fullName evidence="2">Uncharacterized protein</fullName>
    </submittedName>
</protein>
<dbReference type="EMBL" id="GBXM01097163">
    <property type="protein sequence ID" value="JAH11414.1"/>
    <property type="molecule type" value="Transcribed_RNA"/>
</dbReference>
<reference evidence="2" key="1">
    <citation type="submission" date="2014-11" db="EMBL/GenBank/DDBJ databases">
        <authorList>
            <person name="Amaro Gonzalez C."/>
        </authorList>
    </citation>
    <scope>NUCLEOTIDE SEQUENCE</scope>
</reference>
<keyword evidence="1" id="KW-0812">Transmembrane</keyword>
<proteinExistence type="predicted"/>
<sequence>MRDNHGIQKQFLQPLSLINLKLARLNFTLFTVYFCMFLKIKL</sequence>
<keyword evidence="1" id="KW-1133">Transmembrane helix</keyword>
<reference evidence="2" key="2">
    <citation type="journal article" date="2015" name="Fish Shellfish Immunol.">
        <title>Early steps in the European eel (Anguilla anguilla)-Vibrio vulnificus interaction in the gills: Role of the RtxA13 toxin.</title>
        <authorList>
            <person name="Callol A."/>
            <person name="Pajuelo D."/>
            <person name="Ebbesson L."/>
            <person name="Teles M."/>
            <person name="MacKenzie S."/>
            <person name="Amaro C."/>
        </authorList>
    </citation>
    <scope>NUCLEOTIDE SEQUENCE</scope>
</reference>
<dbReference type="AlphaFoldDB" id="A0A0E9Q3V3"/>
<keyword evidence="1" id="KW-0472">Membrane</keyword>
<feature type="transmembrane region" description="Helical" evidence="1">
    <location>
        <begin position="22"/>
        <end position="40"/>
    </location>
</feature>
<evidence type="ECO:0000313" key="2">
    <source>
        <dbReference type="EMBL" id="JAH11414.1"/>
    </source>
</evidence>
<name>A0A0E9Q3V3_ANGAN</name>
<accession>A0A0E9Q3V3</accession>
<organism evidence="2">
    <name type="scientific">Anguilla anguilla</name>
    <name type="common">European freshwater eel</name>
    <name type="synonym">Muraena anguilla</name>
    <dbReference type="NCBI Taxonomy" id="7936"/>
    <lineage>
        <taxon>Eukaryota</taxon>
        <taxon>Metazoa</taxon>
        <taxon>Chordata</taxon>
        <taxon>Craniata</taxon>
        <taxon>Vertebrata</taxon>
        <taxon>Euteleostomi</taxon>
        <taxon>Actinopterygii</taxon>
        <taxon>Neopterygii</taxon>
        <taxon>Teleostei</taxon>
        <taxon>Anguilliformes</taxon>
        <taxon>Anguillidae</taxon>
        <taxon>Anguilla</taxon>
    </lineage>
</organism>